<evidence type="ECO:0000313" key="3">
    <source>
        <dbReference type="Proteomes" id="UP000179266"/>
    </source>
</evidence>
<dbReference type="GO" id="GO:0030246">
    <property type="term" value="F:carbohydrate binding"/>
    <property type="evidence" value="ECO:0007669"/>
    <property type="project" value="InterPro"/>
</dbReference>
<dbReference type="PROSITE" id="PS51257">
    <property type="entry name" value="PROKAR_LIPOPROTEIN"/>
    <property type="match status" value="1"/>
</dbReference>
<evidence type="ECO:0000259" key="1">
    <source>
        <dbReference type="Pfam" id="PF00963"/>
    </source>
</evidence>
<dbReference type="Proteomes" id="UP000179266">
    <property type="component" value="Unassembled WGS sequence"/>
</dbReference>
<dbReference type="Gene3D" id="2.60.40.680">
    <property type="match status" value="1"/>
</dbReference>
<accession>A0A1F7S0M1</accession>
<evidence type="ECO:0000313" key="2">
    <source>
        <dbReference type="EMBL" id="OGL47375.1"/>
    </source>
</evidence>
<dbReference type="InterPro" id="IPR008965">
    <property type="entry name" value="CBM2/CBM3_carb-bd_dom_sf"/>
</dbReference>
<organism evidence="2 3">
    <name type="scientific">Candidatus Schekmanbacteria bacterium RBG_13_48_7</name>
    <dbReference type="NCBI Taxonomy" id="1817878"/>
    <lineage>
        <taxon>Bacteria</taxon>
        <taxon>Candidatus Schekmaniibacteriota</taxon>
    </lineage>
</organism>
<sequence length="209" mass="23767">MNKILKYFRKQSVIVSLCFLVPLFVLIFSSCSEDYKGLEISFDPFLADENSDFAVTMQREKVSEDRMDIKIMIGNIPDEQVYSAEFGISFDPELIAFKGYKESEFFGAVGTASVAIDLKNQDTGIIYVSIIRGAEGLPPENNHGKLIELNFQAIAYIEDKAEKGVCKSLTRDSNFSYLDFINYQLFDDKNQFFTGISWYGGVYCIFENK</sequence>
<feature type="domain" description="Cohesin" evidence="1">
    <location>
        <begin position="64"/>
        <end position="156"/>
    </location>
</feature>
<dbReference type="AlphaFoldDB" id="A0A1F7S0M1"/>
<comment type="caution">
    <text evidence="2">The sequence shown here is derived from an EMBL/GenBank/DDBJ whole genome shotgun (WGS) entry which is preliminary data.</text>
</comment>
<reference evidence="2 3" key="1">
    <citation type="journal article" date="2016" name="Nat. Commun.">
        <title>Thousands of microbial genomes shed light on interconnected biogeochemical processes in an aquifer system.</title>
        <authorList>
            <person name="Anantharaman K."/>
            <person name="Brown C.T."/>
            <person name="Hug L.A."/>
            <person name="Sharon I."/>
            <person name="Castelle C.J."/>
            <person name="Probst A.J."/>
            <person name="Thomas B.C."/>
            <person name="Singh A."/>
            <person name="Wilkins M.J."/>
            <person name="Karaoz U."/>
            <person name="Brodie E.L."/>
            <person name="Williams K.H."/>
            <person name="Hubbard S.S."/>
            <person name="Banfield J.F."/>
        </authorList>
    </citation>
    <scope>NUCLEOTIDE SEQUENCE [LARGE SCALE GENOMIC DNA]</scope>
</reference>
<dbReference type="CDD" id="cd08547">
    <property type="entry name" value="Type_II_cohesin"/>
    <property type="match status" value="1"/>
</dbReference>
<dbReference type="GO" id="GO:0000272">
    <property type="term" value="P:polysaccharide catabolic process"/>
    <property type="evidence" value="ECO:0007669"/>
    <property type="project" value="InterPro"/>
</dbReference>
<dbReference type="InterPro" id="IPR002102">
    <property type="entry name" value="Cohesin_dom"/>
</dbReference>
<dbReference type="Pfam" id="PF00963">
    <property type="entry name" value="Cohesin"/>
    <property type="match status" value="1"/>
</dbReference>
<dbReference type="EMBL" id="MGDD01000079">
    <property type="protein sequence ID" value="OGL47375.1"/>
    <property type="molecule type" value="Genomic_DNA"/>
</dbReference>
<proteinExistence type="predicted"/>
<dbReference type="SUPFAM" id="SSF49384">
    <property type="entry name" value="Carbohydrate-binding domain"/>
    <property type="match status" value="1"/>
</dbReference>
<name>A0A1F7S0M1_9BACT</name>
<protein>
    <recommendedName>
        <fullName evidence="1">Cohesin domain-containing protein</fullName>
    </recommendedName>
</protein>
<gene>
    <name evidence="2" type="ORF">A2161_06860</name>
</gene>